<evidence type="ECO:0000256" key="4">
    <source>
        <dbReference type="ARBA" id="ARBA00022553"/>
    </source>
</evidence>
<dbReference type="NCBIfam" id="TIGR01427">
    <property type="entry name" value="PTS_IIC_fructo"/>
    <property type="match status" value="1"/>
</dbReference>
<evidence type="ECO:0000259" key="14">
    <source>
        <dbReference type="PROSITE" id="PS51099"/>
    </source>
</evidence>
<evidence type="ECO:0000256" key="3">
    <source>
        <dbReference type="ARBA" id="ARBA00022475"/>
    </source>
</evidence>
<dbReference type="InterPro" id="IPR016152">
    <property type="entry name" value="PTrfase/Anion_transptr"/>
</dbReference>
<dbReference type="InterPro" id="IPR013014">
    <property type="entry name" value="PTS_EIIC_2"/>
</dbReference>
<keyword evidence="11 12" id="KW-0472">Membrane</keyword>
<dbReference type="SUPFAM" id="SSF55804">
    <property type="entry name" value="Phoshotransferase/anion transport protein"/>
    <property type="match status" value="1"/>
</dbReference>
<feature type="transmembrane region" description="Helical" evidence="12">
    <location>
        <begin position="536"/>
        <end position="554"/>
    </location>
</feature>
<keyword evidence="10 12" id="KW-1133">Transmembrane helix</keyword>
<keyword evidence="9" id="KW-0418">Kinase</keyword>
<evidence type="ECO:0000256" key="1">
    <source>
        <dbReference type="ARBA" id="ARBA00004429"/>
    </source>
</evidence>
<keyword evidence="2" id="KW-0813">Transport</keyword>
<evidence type="ECO:0000313" key="16">
    <source>
        <dbReference type="EMBL" id="MDT2759930.1"/>
    </source>
</evidence>
<dbReference type="EMBL" id="JARQAJ010000005">
    <property type="protein sequence ID" value="MDT2759930.1"/>
    <property type="molecule type" value="Genomic_DNA"/>
</dbReference>
<comment type="subcellular location">
    <subcellularLocation>
        <location evidence="1">Cell inner membrane</location>
        <topology evidence="1">Multi-pass membrane protein</topology>
    </subcellularLocation>
</comment>
<feature type="transmembrane region" description="Helical" evidence="12">
    <location>
        <begin position="600"/>
        <end position="619"/>
    </location>
</feature>
<feature type="transmembrane region" description="Helical" evidence="12">
    <location>
        <begin position="502"/>
        <end position="524"/>
    </location>
</feature>
<evidence type="ECO:0000256" key="9">
    <source>
        <dbReference type="ARBA" id="ARBA00022777"/>
    </source>
</evidence>
<gene>
    <name evidence="16" type="ORF">P7H27_09145</name>
</gene>
<keyword evidence="8 12" id="KW-0812">Transmembrane</keyword>
<feature type="transmembrane region" description="Helical" evidence="12">
    <location>
        <begin position="335"/>
        <end position="361"/>
    </location>
</feature>
<reference evidence="16" key="1">
    <citation type="submission" date="2023-03" db="EMBL/GenBank/DDBJ databases">
        <authorList>
            <person name="Shen W."/>
            <person name="Cai J."/>
        </authorList>
    </citation>
    <scope>NUCLEOTIDE SEQUENCE</scope>
    <source>
        <strain evidence="16">P66-3</strain>
    </source>
</reference>
<evidence type="ECO:0000256" key="2">
    <source>
        <dbReference type="ARBA" id="ARBA00022448"/>
    </source>
</evidence>
<dbReference type="NCBIfam" id="TIGR00848">
    <property type="entry name" value="fruA"/>
    <property type="match status" value="1"/>
</dbReference>
<dbReference type="Pfam" id="PF02302">
    <property type="entry name" value="PTS_IIB"/>
    <property type="match status" value="1"/>
</dbReference>
<feature type="domain" description="PTS EIIC type-2" evidence="15">
    <location>
        <begin position="292"/>
        <end position="644"/>
    </location>
</feature>
<dbReference type="PROSITE" id="PS51094">
    <property type="entry name" value="PTS_EIIA_TYPE_2"/>
    <property type="match status" value="1"/>
</dbReference>
<comment type="caution">
    <text evidence="16">The sequence shown here is derived from an EMBL/GenBank/DDBJ whole genome shotgun (WGS) entry which is preliminary data.</text>
</comment>
<feature type="domain" description="PTS EIIA type-2" evidence="13">
    <location>
        <begin position="5"/>
        <end position="146"/>
    </location>
</feature>
<feature type="domain" description="PTS EIIB type-2" evidence="14">
    <location>
        <begin position="169"/>
        <end position="264"/>
    </location>
</feature>
<dbReference type="Pfam" id="PF02378">
    <property type="entry name" value="PTS_EIIC"/>
    <property type="match status" value="1"/>
</dbReference>
<feature type="transmembrane region" description="Helical" evidence="12">
    <location>
        <begin position="420"/>
        <end position="439"/>
    </location>
</feature>
<feature type="transmembrane region" description="Helical" evidence="12">
    <location>
        <begin position="373"/>
        <end position="400"/>
    </location>
</feature>
<keyword evidence="7" id="KW-0598">Phosphotransferase system</keyword>
<dbReference type="PROSITE" id="PS51099">
    <property type="entry name" value="PTS_EIIB_TYPE_2"/>
    <property type="match status" value="1"/>
</dbReference>
<keyword evidence="5" id="KW-0762">Sugar transport</keyword>
<evidence type="ECO:0000313" key="17">
    <source>
        <dbReference type="Proteomes" id="UP001181046"/>
    </source>
</evidence>
<dbReference type="InterPro" id="IPR002178">
    <property type="entry name" value="PTS_EIIA_type-2_dom"/>
</dbReference>
<evidence type="ECO:0000259" key="13">
    <source>
        <dbReference type="PROSITE" id="PS51094"/>
    </source>
</evidence>
<dbReference type="InterPro" id="IPR003353">
    <property type="entry name" value="PTS_IIB_fruc"/>
</dbReference>
<dbReference type="Gene3D" id="3.40.930.10">
    <property type="entry name" value="Mannitol-specific EII, Chain A"/>
    <property type="match status" value="1"/>
</dbReference>
<dbReference type="PANTHER" id="PTHR30505">
    <property type="entry name" value="FRUCTOSE-LIKE PERMEASE"/>
    <property type="match status" value="1"/>
</dbReference>
<dbReference type="PANTHER" id="PTHR30505:SF0">
    <property type="entry name" value="FRUCTOSE-LIKE PTS SYSTEM EIIBC COMPONENT-RELATED"/>
    <property type="match status" value="1"/>
</dbReference>
<dbReference type="InterPro" id="IPR006327">
    <property type="entry name" value="PTS_IIC_fruc"/>
</dbReference>
<name>A0ABU3FB87_9ENTE</name>
<feature type="transmembrane region" description="Helical" evidence="12">
    <location>
        <begin position="459"/>
        <end position="481"/>
    </location>
</feature>
<dbReference type="InterPro" id="IPR050864">
    <property type="entry name" value="Bacterial_PTS_Sugar_Transport"/>
</dbReference>
<keyword evidence="17" id="KW-1185">Reference proteome</keyword>
<dbReference type="NCBIfam" id="TIGR00829">
    <property type="entry name" value="FRU"/>
    <property type="match status" value="1"/>
</dbReference>
<sequence>MKISELITEQNIILHLDAKNKEEIIDSLANRLEENGFLENLEEFKKDIWEREEAVSTEVGYGIAMPHTKSAHVNQPAVIFGRNLEGITYDKEKCNLFFMIAAQADATDEHLKTLSRLSTYLMDELFRARLILAQTVDDVISVINDKEQEEVEEEKIEESISNELDTPSLVGVTACTAGIAHTYMSAQSLRDAAEKRGIKMKIQTDGSSGTENRLTDEEIAQADGVIIAADRTVDMSRFDGKKVVETSTKRGINNADELISEVLSKKELYKATDSVKSDSNSNDAKKSGVFDIYKHLMNGVSFMLPFVVSGGILIAISFMFGVNSANPDSSQYNEFAAFLNSVGGSAAFGLMVPIFAGYVAFSIADRPGLAPGAIGGMIASTGGSGFLGGLIAGFVAGYSILLLKKILIKLPKSLHGLNPVLLYPVLGTLITTIIIQYVINTPISSFNDTLVRWLTDMNGSNAILVGALLGGILVSDMGGPLNKIAYAFGIQMITAGVYEPMAALMCGGMIPPIGLGLATTFFRNKFTEQDRETGKIAYVLGSCFITEGVIPFAAADPIRVIPANIIGAAVGGALSMAFGIELTAPHGGIFVIPIAINRPFLYIACVLAGSAVTMMIVGLTKKSIVPNKKTSGGITNVSDVEGAI</sequence>
<dbReference type="PROSITE" id="PS51104">
    <property type="entry name" value="PTS_EIIC_TYPE_2"/>
    <property type="match status" value="1"/>
</dbReference>
<proteinExistence type="predicted"/>
<dbReference type="RefSeq" id="WP_311830127.1">
    <property type="nucleotide sequence ID" value="NZ_JARQAJ010000005.1"/>
</dbReference>
<accession>A0ABU3FB87</accession>
<evidence type="ECO:0000256" key="8">
    <source>
        <dbReference type="ARBA" id="ARBA00022692"/>
    </source>
</evidence>
<dbReference type="CDD" id="cd05569">
    <property type="entry name" value="PTS_IIB_fructose"/>
    <property type="match status" value="1"/>
</dbReference>
<evidence type="ECO:0000256" key="10">
    <source>
        <dbReference type="ARBA" id="ARBA00022989"/>
    </source>
</evidence>
<feature type="transmembrane region" description="Helical" evidence="12">
    <location>
        <begin position="561"/>
        <end position="580"/>
    </location>
</feature>
<dbReference type="CDD" id="cd00211">
    <property type="entry name" value="PTS_IIA_fru"/>
    <property type="match status" value="1"/>
</dbReference>
<dbReference type="Gene3D" id="3.40.50.2300">
    <property type="match status" value="1"/>
</dbReference>
<dbReference type="InterPro" id="IPR003501">
    <property type="entry name" value="PTS_EIIB_2/3"/>
</dbReference>
<keyword evidence="4" id="KW-0597">Phosphoprotein</keyword>
<evidence type="ECO:0000256" key="11">
    <source>
        <dbReference type="ARBA" id="ARBA00023136"/>
    </source>
</evidence>
<feature type="transmembrane region" description="Helical" evidence="12">
    <location>
        <begin position="302"/>
        <end position="323"/>
    </location>
</feature>
<dbReference type="Proteomes" id="UP001181046">
    <property type="component" value="Unassembled WGS sequence"/>
</dbReference>
<evidence type="ECO:0000256" key="5">
    <source>
        <dbReference type="ARBA" id="ARBA00022597"/>
    </source>
</evidence>
<evidence type="ECO:0000256" key="6">
    <source>
        <dbReference type="ARBA" id="ARBA00022679"/>
    </source>
</evidence>
<keyword evidence="6" id="KW-0808">Transferase</keyword>
<protein>
    <submittedName>
        <fullName evidence="16">Fructose-specific PTS transporter subunit EIIC</fullName>
    </submittedName>
</protein>
<dbReference type="InterPro" id="IPR036095">
    <property type="entry name" value="PTS_EIIB-like_sf"/>
</dbReference>
<dbReference type="InterPro" id="IPR013011">
    <property type="entry name" value="PTS_EIIB_2"/>
</dbReference>
<dbReference type="InterPro" id="IPR004715">
    <property type="entry name" value="PTS_IIA_fruc"/>
</dbReference>
<dbReference type="SUPFAM" id="SSF52794">
    <property type="entry name" value="PTS system IIB component-like"/>
    <property type="match status" value="1"/>
</dbReference>
<dbReference type="InterPro" id="IPR003352">
    <property type="entry name" value="PTS_EIIC"/>
</dbReference>
<evidence type="ECO:0000256" key="7">
    <source>
        <dbReference type="ARBA" id="ARBA00022683"/>
    </source>
</evidence>
<organism evidence="16 17">
    <name type="scientific">Enterococcus xiangfangensis</name>
    <dbReference type="NCBI Taxonomy" id="1296537"/>
    <lineage>
        <taxon>Bacteria</taxon>
        <taxon>Bacillati</taxon>
        <taxon>Bacillota</taxon>
        <taxon>Bacilli</taxon>
        <taxon>Lactobacillales</taxon>
        <taxon>Enterococcaceae</taxon>
        <taxon>Enterococcus</taxon>
    </lineage>
</organism>
<evidence type="ECO:0000256" key="12">
    <source>
        <dbReference type="SAM" id="Phobius"/>
    </source>
</evidence>
<keyword evidence="3" id="KW-1003">Cell membrane</keyword>
<dbReference type="Pfam" id="PF00359">
    <property type="entry name" value="PTS_EIIA_2"/>
    <property type="match status" value="1"/>
</dbReference>
<evidence type="ECO:0000259" key="15">
    <source>
        <dbReference type="PROSITE" id="PS51104"/>
    </source>
</evidence>